<proteinExistence type="predicted"/>
<dbReference type="InterPro" id="IPR029045">
    <property type="entry name" value="ClpP/crotonase-like_dom_sf"/>
</dbReference>
<protein>
    <submittedName>
        <fullName evidence="1">Enoyl-CoA hydratase/carnithine racemase</fullName>
    </submittedName>
</protein>
<dbReference type="PANTHER" id="PTHR11941:SF54">
    <property type="entry name" value="ENOYL-COA HYDRATASE, MITOCHONDRIAL"/>
    <property type="match status" value="1"/>
</dbReference>
<reference evidence="2" key="1">
    <citation type="submission" date="2017-06" db="EMBL/GenBank/DDBJ databases">
        <authorList>
            <person name="Varghese N."/>
            <person name="Submissions S."/>
        </authorList>
    </citation>
    <scope>NUCLEOTIDE SEQUENCE [LARGE SCALE GENOMIC DNA]</scope>
    <source>
        <strain evidence="2">DSM 45207</strain>
    </source>
</reference>
<evidence type="ECO:0000313" key="1">
    <source>
        <dbReference type="EMBL" id="SNR34775.1"/>
    </source>
</evidence>
<accession>A0A238VK77</accession>
<dbReference type="InterPro" id="IPR001753">
    <property type="entry name" value="Enoyl-CoA_hydra/iso"/>
</dbReference>
<dbReference type="GO" id="GO:0006635">
    <property type="term" value="P:fatty acid beta-oxidation"/>
    <property type="evidence" value="ECO:0007669"/>
    <property type="project" value="TreeGrafter"/>
</dbReference>
<organism evidence="1 2">
    <name type="scientific">Haloechinothrix alba</name>
    <dbReference type="NCBI Taxonomy" id="664784"/>
    <lineage>
        <taxon>Bacteria</taxon>
        <taxon>Bacillati</taxon>
        <taxon>Actinomycetota</taxon>
        <taxon>Actinomycetes</taxon>
        <taxon>Pseudonocardiales</taxon>
        <taxon>Pseudonocardiaceae</taxon>
        <taxon>Haloechinothrix</taxon>
    </lineage>
</organism>
<keyword evidence="2" id="KW-1185">Reference proteome</keyword>
<dbReference type="Gene3D" id="3.90.226.10">
    <property type="entry name" value="2-enoyl-CoA Hydratase, Chain A, domain 1"/>
    <property type="match status" value="1"/>
</dbReference>
<dbReference type="Pfam" id="PF00378">
    <property type="entry name" value="ECH_1"/>
    <property type="match status" value="1"/>
</dbReference>
<dbReference type="RefSeq" id="WP_089299900.1">
    <property type="nucleotide sequence ID" value="NZ_FZNW01000003.1"/>
</dbReference>
<dbReference type="GO" id="GO:0003824">
    <property type="term" value="F:catalytic activity"/>
    <property type="evidence" value="ECO:0007669"/>
    <property type="project" value="UniProtKB-ARBA"/>
</dbReference>
<dbReference type="CDD" id="cd06558">
    <property type="entry name" value="crotonase-like"/>
    <property type="match status" value="1"/>
</dbReference>
<name>A0A238VK77_9PSEU</name>
<dbReference type="AlphaFoldDB" id="A0A238VK77"/>
<evidence type="ECO:0000313" key="2">
    <source>
        <dbReference type="Proteomes" id="UP000198348"/>
    </source>
</evidence>
<dbReference type="PANTHER" id="PTHR11941">
    <property type="entry name" value="ENOYL-COA HYDRATASE-RELATED"/>
    <property type="match status" value="1"/>
</dbReference>
<gene>
    <name evidence="1" type="ORF">SAMN06265360_10313</name>
</gene>
<dbReference type="OrthoDB" id="3632666at2"/>
<dbReference type="Proteomes" id="UP000198348">
    <property type="component" value="Unassembled WGS sequence"/>
</dbReference>
<sequence length="200" mass="21087">MLDLEQREGLAIVHMRRPGDNTLDEPMLRRLCAAFGFLDRAHPVVLTGYRATFAVDAPEQTEPGSLRALRAALLETMLTVAQHPRPVVAAINGDATGTGFALAAVADARLMSSGTVGRLRGTATNTATHDDVLRLVGRIGGGMAETILRTGQSFGADEAEQVGLVDRHTGTIGLLDEAIHRAHALSRTSAGPRAAPAVPR</sequence>
<dbReference type="SUPFAM" id="SSF52096">
    <property type="entry name" value="ClpP/crotonase"/>
    <property type="match status" value="1"/>
</dbReference>
<dbReference type="EMBL" id="FZNW01000003">
    <property type="protein sequence ID" value="SNR34775.1"/>
    <property type="molecule type" value="Genomic_DNA"/>
</dbReference>